<feature type="region of interest" description="Disordered" evidence="2">
    <location>
        <begin position="93"/>
        <end position="124"/>
    </location>
</feature>
<feature type="region of interest" description="Disordered" evidence="2">
    <location>
        <begin position="1665"/>
        <end position="1687"/>
    </location>
</feature>
<dbReference type="PANTHER" id="PTHR13037:SF24">
    <property type="entry name" value="POLYCOMB PROTEIN PCL-RELATED"/>
    <property type="match status" value="1"/>
</dbReference>
<protein>
    <submittedName>
        <fullName evidence="3">Uncharacterized protein</fullName>
    </submittedName>
</protein>
<feature type="compositionally biased region" description="Basic and acidic residues" evidence="2">
    <location>
        <begin position="236"/>
        <end position="246"/>
    </location>
</feature>
<feature type="compositionally biased region" description="Low complexity" evidence="2">
    <location>
        <begin position="213"/>
        <end position="223"/>
    </location>
</feature>
<feature type="region of interest" description="Disordered" evidence="2">
    <location>
        <begin position="613"/>
        <end position="692"/>
    </location>
</feature>
<proteinExistence type="predicted"/>
<evidence type="ECO:0000256" key="1">
    <source>
        <dbReference type="ARBA" id="ARBA00022581"/>
    </source>
</evidence>
<feature type="compositionally biased region" description="Low complexity" evidence="2">
    <location>
        <begin position="1465"/>
        <end position="1490"/>
    </location>
</feature>
<feature type="region of interest" description="Disordered" evidence="2">
    <location>
        <begin position="510"/>
        <end position="553"/>
    </location>
</feature>
<evidence type="ECO:0000256" key="2">
    <source>
        <dbReference type="SAM" id="MobiDB-lite"/>
    </source>
</evidence>
<dbReference type="Proteomes" id="UP001054857">
    <property type="component" value="Unassembled WGS sequence"/>
</dbReference>
<accession>A0AAD3HME6</accession>
<feature type="compositionally biased region" description="Low complexity" evidence="2">
    <location>
        <begin position="846"/>
        <end position="859"/>
    </location>
</feature>
<comment type="caution">
    <text evidence="3">The sequence shown here is derived from an EMBL/GenBank/DDBJ whole genome shotgun (WGS) entry which is preliminary data.</text>
</comment>
<feature type="compositionally biased region" description="Polar residues" evidence="2">
    <location>
        <begin position="872"/>
        <end position="885"/>
    </location>
</feature>
<evidence type="ECO:0000313" key="3">
    <source>
        <dbReference type="EMBL" id="GFR46759.1"/>
    </source>
</evidence>
<gene>
    <name evidence="3" type="ORF">Agub_g8385</name>
</gene>
<organism evidence="3 4">
    <name type="scientific">Astrephomene gubernaculifera</name>
    <dbReference type="NCBI Taxonomy" id="47775"/>
    <lineage>
        <taxon>Eukaryota</taxon>
        <taxon>Viridiplantae</taxon>
        <taxon>Chlorophyta</taxon>
        <taxon>core chlorophytes</taxon>
        <taxon>Chlorophyceae</taxon>
        <taxon>CS clade</taxon>
        <taxon>Chlamydomonadales</taxon>
        <taxon>Astrephomenaceae</taxon>
        <taxon>Astrephomene</taxon>
    </lineage>
</organism>
<reference evidence="3 4" key="1">
    <citation type="journal article" date="2021" name="Sci. Rep.">
        <title>Genome sequencing of the multicellular alga Astrephomene provides insights into convergent evolution of germ-soma differentiation.</title>
        <authorList>
            <person name="Yamashita S."/>
            <person name="Yamamoto K."/>
            <person name="Matsuzaki R."/>
            <person name="Suzuki S."/>
            <person name="Yamaguchi H."/>
            <person name="Hirooka S."/>
            <person name="Minakuchi Y."/>
            <person name="Miyagishima S."/>
            <person name="Kawachi M."/>
            <person name="Toyoda A."/>
            <person name="Nozaki H."/>
        </authorList>
    </citation>
    <scope>NUCLEOTIDE SEQUENCE [LARGE SCALE GENOMIC DNA]</scope>
    <source>
        <strain evidence="3 4">NIES-4017</strain>
    </source>
</reference>
<feature type="compositionally biased region" description="Pro residues" evidence="2">
    <location>
        <begin position="309"/>
        <end position="323"/>
    </location>
</feature>
<feature type="compositionally biased region" description="Polar residues" evidence="2">
    <location>
        <begin position="512"/>
        <end position="536"/>
    </location>
</feature>
<feature type="region of interest" description="Disordered" evidence="2">
    <location>
        <begin position="303"/>
        <end position="327"/>
    </location>
</feature>
<feature type="region of interest" description="Disordered" evidence="2">
    <location>
        <begin position="479"/>
        <end position="498"/>
    </location>
</feature>
<feature type="compositionally biased region" description="Low complexity" evidence="2">
    <location>
        <begin position="820"/>
        <end position="838"/>
    </location>
</feature>
<keyword evidence="1" id="KW-0945">Host-virus interaction</keyword>
<sequence length="1937" mass="198662">MQNTQLPKSPYETTGIFERTVNWLQHRNRQHAPTVHVVLGSRALVPRRPSTIQAALRSTPPPHQPPRLTTAAAATRPHAGAIGTTATCAALAAAPRGPPAPPGITTAGSWQSPSGYSRGSAGGSSISRSLGCISAVKGGAAPVDAASHTQQQQQHHHQLHHQNQQQLQPHWRVEGRQQQQQQQLQQPAINVPARVAHSLGPKPLISPYAVMQQQHLQQQAPDQNGQRKHQLQPQHQRLDGTAKEGRGSLQFPPPTSNQGNALQPGHQHLPPPHDGARPQPLATHTVPSAVLWTPPPRLVNLCRSGAFPQRPPPATQSPPPALPLQPSSDPLLLPVSLGGIFAAIRNARTLDELADLYDNAHSSPYGSGFSALHVSAALSRMPHLQEVRHTQKPRLVDPRHRQLLDRLLYDFEVHRTAGLYGTRELSACAWVLGKFGVVGRAGMVAGLAEEVLRLHSEALEAAKQAKKIAVRAAAKAAKQKRKLSASPPASAAVPEASSSSSSSAAAAVAVSQETSLPSGSSPHLSEATPVSQQTMSPEPAAPHPASRPQGGPCSALDLANLAVGLAKVGGTDPRVWRRLTEAVSEPKLLRSFGARELTGLAWGLAQAHRRYCRTGGSSSCGGGSSSGSCGISSRSGGSRDGGFDQDSLAVSGSPCSGSNLGRDDILDGRTTAGRPEPTSAHDSPTPAQAPAPATAAEAAVDGSVHLHPDWQPWLGPFVEQLLAPRVQRTLRRFGGKEAPIMVWALARLGHADPRTVSLVAREVEAREQGVTAQGYCLLTWSMATMVLACRRGADGGSGGRSRSGSGDGRSSSNGSGGANGSSESSACSGSQASSSQGAKRGRRKISNNSSSSDSSVSSSANIGAGHAHASRTAAQSPTAVTPGDTQPQQQQGQQQSHRQDHAPLVSKAVLRCLALATARSIWRFSPQGLANMLWGLRVLGLPSWRKLLSLAARVALVRLEEVQPLGLATLLEEWVRAGLYHPALFAAAAAATRERLREFRPHTLVRVLSACGAVRHADRQLFAAAAEALIPASRLSSAEAEAADAHRGMPLDELSPASLLQLAYAYGQAGVHAPRLFSALLVRLAPAVLASVNTRSMSPDAACRLAFAMAAMGYRLPSALLSKRYLGRFPESASTMSAPNAILLALRRRLLVSLPALIPAQAVTAVWALIRTGAVSPEPAALRLGEFLSYSVPQAAAVAATGGLAAALPAAVRSKALSTRTQAQARLLWVLGRGAAAALAKARDLENLHRTRSQPATEGLRNPAAAATTERPADGVVTACMAASKAARELTGGLLAVAGVLLQEGSGRASCLDGEVLAELVAALAAVLAAEAPSSAWGDAGVNESHAALRREVYGLLLDVAAQALRRTFAAAAAAAAAIEVPRASSATSAAAAPATPRAASAAADRNRIVARPAPGLSYRQLASVIDALYDSKVLYEHPPMRAAAARTLMRTLQVGMASVGMPGAASSSQAPSPQQHQQPSSSPRSSQPPREVGSSASLGASMQHQPPQPLPPLPLPPPPSADDIAALLASAARLELFSHPAALPLLRAATRMLLGATTCSTNGSNNISSSSTVLESSSSCSGADASWAPPGAAGAAAPVTPAVLSDLLRYCRPAAVGDPSGTPVGGDGGALQAALYDWAVRQAVRVRRWLPKAVRVRVVADAGVSGGKAHGGGEDVGTSGQRGPMQPQAIGLKHAASDSSPADAIKGMNVSAQTSAVTTDLDGAAVAEVAGAHAAAAASCQGEGSPAPAPAVCFHGDPPGSALAEDGCRTPGKKSVVSATAATGANESAAIGAASITLMPDSLQRPFMHASTINITPAVAVRANGAARLGGGCVYGGGGGGEGAAAAAAGGCLHVLGAHVSCSEVAAVGCKGGLAAPVNPALAVMGDVGRRERCGGGVRHAGAGAEVEMEVVVMRHEGSGCGRVMAAARGCVAAPV</sequence>
<feature type="compositionally biased region" description="Gly residues" evidence="2">
    <location>
        <begin position="794"/>
        <end position="807"/>
    </location>
</feature>
<feature type="compositionally biased region" description="Polar residues" evidence="2">
    <location>
        <begin position="1495"/>
        <end position="1505"/>
    </location>
</feature>
<dbReference type="EMBL" id="BMAR01000015">
    <property type="protein sequence ID" value="GFR46759.1"/>
    <property type="molecule type" value="Genomic_DNA"/>
</dbReference>
<feature type="region of interest" description="Disordered" evidence="2">
    <location>
        <begin position="1461"/>
        <end position="1522"/>
    </location>
</feature>
<feature type="compositionally biased region" description="Polar residues" evidence="2">
    <location>
        <begin position="648"/>
        <end position="659"/>
    </location>
</feature>
<feature type="region of interest" description="Disordered" evidence="2">
    <location>
        <begin position="141"/>
        <end position="187"/>
    </location>
</feature>
<feature type="region of interest" description="Disordered" evidence="2">
    <location>
        <begin position="213"/>
        <end position="281"/>
    </location>
</feature>
<feature type="region of interest" description="Disordered" evidence="2">
    <location>
        <begin position="793"/>
        <end position="901"/>
    </location>
</feature>
<feature type="compositionally biased region" description="Low complexity" evidence="2">
    <location>
        <begin position="103"/>
        <end position="124"/>
    </location>
</feature>
<feature type="compositionally biased region" description="Low complexity" evidence="2">
    <location>
        <begin position="626"/>
        <end position="636"/>
    </location>
</feature>
<name>A0AAD3HME6_9CHLO</name>
<feature type="compositionally biased region" description="Pro residues" evidence="2">
    <location>
        <begin position="1507"/>
        <end position="1521"/>
    </location>
</feature>
<keyword evidence="4" id="KW-1185">Reference proteome</keyword>
<feature type="compositionally biased region" description="Low complexity" evidence="2">
    <location>
        <begin position="886"/>
        <end position="895"/>
    </location>
</feature>
<feature type="compositionally biased region" description="Low complexity" evidence="2">
    <location>
        <begin position="177"/>
        <end position="186"/>
    </location>
</feature>
<dbReference type="PANTHER" id="PTHR13037">
    <property type="entry name" value="FORMIN"/>
    <property type="match status" value="1"/>
</dbReference>
<feature type="region of interest" description="Disordered" evidence="2">
    <location>
        <begin position="1248"/>
        <end position="1270"/>
    </location>
</feature>
<feature type="compositionally biased region" description="Low complexity" evidence="2">
    <location>
        <begin position="484"/>
        <end position="498"/>
    </location>
</feature>
<evidence type="ECO:0000313" key="4">
    <source>
        <dbReference type="Proteomes" id="UP001054857"/>
    </source>
</evidence>